<reference evidence="12 13" key="1">
    <citation type="submission" date="2022-03" db="EMBL/GenBank/DDBJ databases">
        <authorList>
            <person name="Nunn A."/>
            <person name="Chopra R."/>
            <person name="Nunn A."/>
            <person name="Contreras Garrido A."/>
        </authorList>
    </citation>
    <scope>NUCLEOTIDE SEQUENCE [LARGE SCALE GENOMIC DNA]</scope>
</reference>
<keyword evidence="13" id="KW-1185">Reference proteome</keyword>
<feature type="signal peptide" evidence="10">
    <location>
        <begin position="1"/>
        <end position="24"/>
    </location>
</feature>
<comment type="PTM">
    <text evidence="10">Contains at least one intrachain disulfide bond essential for its enzymatic activity.</text>
</comment>
<evidence type="ECO:0000313" key="12">
    <source>
        <dbReference type="EMBL" id="CAH2064824.1"/>
    </source>
</evidence>
<evidence type="ECO:0000256" key="3">
    <source>
        <dbReference type="ARBA" id="ARBA00022525"/>
    </source>
</evidence>
<dbReference type="Gene3D" id="2.60.120.200">
    <property type="match status" value="1"/>
</dbReference>
<dbReference type="GO" id="GO:0004553">
    <property type="term" value="F:hydrolase activity, hydrolyzing O-glycosyl compounds"/>
    <property type="evidence" value="ECO:0007669"/>
    <property type="project" value="InterPro"/>
</dbReference>
<feature type="chain" id="PRO_5043113502" description="Xyloglucan endotransglucosylase/hydrolase" evidence="10">
    <location>
        <begin position="25"/>
        <end position="278"/>
    </location>
</feature>
<evidence type="ECO:0000256" key="5">
    <source>
        <dbReference type="ARBA" id="ARBA00022729"/>
    </source>
</evidence>
<dbReference type="InterPro" id="IPR044791">
    <property type="entry name" value="Beta-glucanase/XTH"/>
</dbReference>
<keyword evidence="5 10" id="KW-0732">Signal</keyword>
<keyword evidence="3 10" id="KW-0964">Secreted</keyword>
<comment type="function">
    <text evidence="10">Catalyzes xyloglucan endohydrolysis (XEH) and/or endotransglycosylation (XET). Cleaves and religates xyloglucan polymers, an essential constituent of the primary cell wall, and thereby participates in cell wall construction of growing tissues.</text>
</comment>
<dbReference type="InterPro" id="IPR016455">
    <property type="entry name" value="XTH"/>
</dbReference>
<gene>
    <name evidence="12" type="ORF">TAV2_LOCUS16081</name>
</gene>
<keyword evidence="8 10" id="KW-0326">Glycosidase</keyword>
<dbReference type="Proteomes" id="UP000836841">
    <property type="component" value="Chromosome 5"/>
</dbReference>
<dbReference type="PANTHER" id="PTHR31062">
    <property type="entry name" value="XYLOGLUCAN ENDOTRANSGLUCOSYLASE/HYDROLASE PROTEIN 8-RELATED"/>
    <property type="match status" value="1"/>
</dbReference>
<keyword evidence="4 10" id="KW-0808">Transferase</keyword>
<dbReference type="GO" id="GO:0010411">
    <property type="term" value="P:xyloglucan metabolic process"/>
    <property type="evidence" value="ECO:0007669"/>
    <property type="project" value="InterPro"/>
</dbReference>
<sequence length="278" mass="32694">MRMRGSDQKILLLMVMMVVAAAQGEDTSGFVTWNNNYYLTWGHQALVLNETSELHLTLDHNSGSGFESYLIYGSGSFNFRIKAPKTKSTGVITSFYLISKSSRHDELCFQILGNGQTYLLNTNMFLYGEGDKDQRFRLWFDPTKDYHSYRFLWNPHQLVFYVDDTPIRVYRKNPDAYYPSVQTMFIRGSVQNESIIDSTQRPYIAKFQSPKIEGCETTFMGLEKCTDPKFWWNRKENWQLSSSERKLYMNARKVYLVYDYCSDRKRHPKVPRECRSYG</sequence>
<evidence type="ECO:0000313" key="13">
    <source>
        <dbReference type="Proteomes" id="UP000836841"/>
    </source>
</evidence>
<evidence type="ECO:0000256" key="9">
    <source>
        <dbReference type="ARBA" id="ARBA00023316"/>
    </source>
</evidence>
<dbReference type="GO" id="GO:0048046">
    <property type="term" value="C:apoplast"/>
    <property type="evidence" value="ECO:0007669"/>
    <property type="project" value="UniProtKB-SubCell"/>
</dbReference>
<comment type="subcellular location">
    <subcellularLocation>
        <location evidence="10">Secreted</location>
        <location evidence="10">Cell wall</location>
    </subcellularLocation>
    <subcellularLocation>
        <location evidence="10">Secreted</location>
        <location evidence="10">Extracellular space</location>
        <location evidence="10">Apoplast</location>
    </subcellularLocation>
</comment>
<keyword evidence="9 10" id="KW-0961">Cell wall biogenesis/degradation</keyword>
<comment type="similarity">
    <text evidence="10">Belongs to the glycosyl hydrolase 16 family.</text>
</comment>
<dbReference type="SUPFAM" id="SSF49899">
    <property type="entry name" value="Concanavalin A-like lectins/glucanases"/>
    <property type="match status" value="1"/>
</dbReference>
<name>A0AAU9SF35_THLAR</name>
<dbReference type="EMBL" id="OU466861">
    <property type="protein sequence ID" value="CAH2064824.1"/>
    <property type="molecule type" value="Genomic_DNA"/>
</dbReference>
<evidence type="ECO:0000256" key="6">
    <source>
        <dbReference type="ARBA" id="ARBA00022801"/>
    </source>
</evidence>
<dbReference type="PIRSF" id="PIRSF005604">
    <property type="entry name" value="XET"/>
    <property type="match status" value="1"/>
</dbReference>
<evidence type="ECO:0000256" key="4">
    <source>
        <dbReference type="ARBA" id="ARBA00022679"/>
    </source>
</evidence>
<keyword evidence="1 10" id="KW-0134">Cell wall</keyword>
<dbReference type="PROSITE" id="PS51762">
    <property type="entry name" value="GH16_2"/>
    <property type="match status" value="1"/>
</dbReference>
<keyword evidence="2 10" id="KW-0052">Apoplast</keyword>
<dbReference type="AlphaFoldDB" id="A0AAU9SF35"/>
<evidence type="ECO:0000256" key="10">
    <source>
        <dbReference type="RuleBase" id="RU361120"/>
    </source>
</evidence>
<accession>A0AAU9SF35</accession>
<evidence type="ECO:0000256" key="1">
    <source>
        <dbReference type="ARBA" id="ARBA00022512"/>
    </source>
</evidence>
<keyword evidence="6 10" id="KW-0378">Hydrolase</keyword>
<organism evidence="12 13">
    <name type="scientific">Thlaspi arvense</name>
    <name type="common">Field penny-cress</name>
    <dbReference type="NCBI Taxonomy" id="13288"/>
    <lineage>
        <taxon>Eukaryota</taxon>
        <taxon>Viridiplantae</taxon>
        <taxon>Streptophyta</taxon>
        <taxon>Embryophyta</taxon>
        <taxon>Tracheophyta</taxon>
        <taxon>Spermatophyta</taxon>
        <taxon>Magnoliopsida</taxon>
        <taxon>eudicotyledons</taxon>
        <taxon>Gunneridae</taxon>
        <taxon>Pentapetalae</taxon>
        <taxon>rosids</taxon>
        <taxon>malvids</taxon>
        <taxon>Brassicales</taxon>
        <taxon>Brassicaceae</taxon>
        <taxon>Thlaspideae</taxon>
        <taxon>Thlaspi</taxon>
    </lineage>
</organism>
<dbReference type="InterPro" id="IPR000757">
    <property type="entry name" value="Beta-glucanase-like"/>
</dbReference>
<evidence type="ECO:0000256" key="8">
    <source>
        <dbReference type="ARBA" id="ARBA00023295"/>
    </source>
</evidence>
<feature type="domain" description="GH16" evidence="11">
    <location>
        <begin position="6"/>
        <end position="207"/>
    </location>
</feature>
<dbReference type="Pfam" id="PF06955">
    <property type="entry name" value="XET_C"/>
    <property type="match status" value="1"/>
</dbReference>
<dbReference type="EC" id="2.4.1.207" evidence="10"/>
<dbReference type="Pfam" id="PF00722">
    <property type="entry name" value="Glyco_hydro_16"/>
    <property type="match status" value="1"/>
</dbReference>
<protein>
    <recommendedName>
        <fullName evidence="10">Xyloglucan endotransglucosylase/hydrolase</fullName>
        <ecNumber evidence="10">2.4.1.207</ecNumber>
    </recommendedName>
</protein>
<dbReference type="InterPro" id="IPR013320">
    <property type="entry name" value="ConA-like_dom_sf"/>
</dbReference>
<dbReference type="GO" id="GO:0042546">
    <property type="term" value="P:cell wall biogenesis"/>
    <property type="evidence" value="ECO:0007669"/>
    <property type="project" value="InterPro"/>
</dbReference>
<dbReference type="GO" id="GO:0016762">
    <property type="term" value="F:xyloglucan:xyloglucosyl transferase activity"/>
    <property type="evidence" value="ECO:0007669"/>
    <property type="project" value="UniProtKB-EC"/>
</dbReference>
<evidence type="ECO:0000256" key="2">
    <source>
        <dbReference type="ARBA" id="ARBA00022523"/>
    </source>
</evidence>
<evidence type="ECO:0000259" key="11">
    <source>
        <dbReference type="PROSITE" id="PS51762"/>
    </source>
</evidence>
<keyword evidence="7" id="KW-1015">Disulfide bond</keyword>
<dbReference type="InterPro" id="IPR010713">
    <property type="entry name" value="XET_C"/>
</dbReference>
<proteinExistence type="inferred from homology"/>
<evidence type="ECO:0000256" key="7">
    <source>
        <dbReference type="ARBA" id="ARBA00023157"/>
    </source>
</evidence>
<dbReference type="GO" id="GO:0071555">
    <property type="term" value="P:cell wall organization"/>
    <property type="evidence" value="ECO:0007669"/>
    <property type="project" value="UniProtKB-KW"/>
</dbReference>